<gene>
    <name evidence="2" type="ORF">BDW59DRAFT_140224</name>
</gene>
<protein>
    <submittedName>
        <fullName evidence="2">Uncharacterized protein</fullName>
    </submittedName>
</protein>
<feature type="transmembrane region" description="Helical" evidence="1">
    <location>
        <begin position="147"/>
        <end position="168"/>
    </location>
</feature>
<feature type="transmembrane region" description="Helical" evidence="1">
    <location>
        <begin position="113"/>
        <end position="132"/>
    </location>
</feature>
<comment type="caution">
    <text evidence="2">The sequence shown here is derived from an EMBL/GenBank/DDBJ whole genome shotgun (WGS) entry which is preliminary data.</text>
</comment>
<evidence type="ECO:0000313" key="3">
    <source>
        <dbReference type="Proteomes" id="UP001610335"/>
    </source>
</evidence>
<keyword evidence="1" id="KW-0812">Transmembrane</keyword>
<sequence>MLEPGHKRESFTGLHNISKHIIFLLEVPEAISLTLKAFAVHHRAFLDCANWDEKEAVQATQKALLQVETSFQAVNLRLKSLEKRMQNIISLVSLPLWFSICSRPSLSFHSWQANLMFLPISTISTIFGWFFGLSDVEPPEIKVAHDFWIFWAISVPVTIFVMSLSYILTRREIRSLLFAFGDSHRQTISSIKSESLVRGSTLQP</sequence>
<evidence type="ECO:0000256" key="1">
    <source>
        <dbReference type="SAM" id="Phobius"/>
    </source>
</evidence>
<proteinExistence type="predicted"/>
<keyword evidence="1" id="KW-0472">Membrane</keyword>
<evidence type="ECO:0000313" key="2">
    <source>
        <dbReference type="EMBL" id="KAL2831490.1"/>
    </source>
</evidence>
<keyword evidence="3" id="KW-1185">Reference proteome</keyword>
<name>A0ABR4IUN9_9EURO</name>
<organism evidence="2 3">
    <name type="scientific">Aspergillus cavernicola</name>
    <dbReference type="NCBI Taxonomy" id="176166"/>
    <lineage>
        <taxon>Eukaryota</taxon>
        <taxon>Fungi</taxon>
        <taxon>Dikarya</taxon>
        <taxon>Ascomycota</taxon>
        <taxon>Pezizomycotina</taxon>
        <taxon>Eurotiomycetes</taxon>
        <taxon>Eurotiomycetidae</taxon>
        <taxon>Eurotiales</taxon>
        <taxon>Aspergillaceae</taxon>
        <taxon>Aspergillus</taxon>
        <taxon>Aspergillus subgen. Nidulantes</taxon>
    </lineage>
</organism>
<accession>A0ABR4IUN9</accession>
<dbReference type="EMBL" id="JBFXLS010000009">
    <property type="protein sequence ID" value="KAL2831490.1"/>
    <property type="molecule type" value="Genomic_DNA"/>
</dbReference>
<reference evidence="2 3" key="1">
    <citation type="submission" date="2024-07" db="EMBL/GenBank/DDBJ databases">
        <title>Section-level genome sequencing and comparative genomics of Aspergillus sections Usti and Cavernicolus.</title>
        <authorList>
            <consortium name="Lawrence Berkeley National Laboratory"/>
            <person name="Nybo J.L."/>
            <person name="Vesth T.C."/>
            <person name="Theobald S."/>
            <person name="Frisvad J.C."/>
            <person name="Larsen T.O."/>
            <person name="Kjaerboelling I."/>
            <person name="Rothschild-Mancinelli K."/>
            <person name="Lyhne E.K."/>
            <person name="Kogle M.E."/>
            <person name="Barry K."/>
            <person name="Clum A."/>
            <person name="Na H."/>
            <person name="Ledsgaard L."/>
            <person name="Lin J."/>
            <person name="Lipzen A."/>
            <person name="Kuo A."/>
            <person name="Riley R."/>
            <person name="Mondo S."/>
            <person name="LaButti K."/>
            <person name="Haridas S."/>
            <person name="Pangalinan J."/>
            <person name="Salamov A.A."/>
            <person name="Simmons B.A."/>
            <person name="Magnuson J.K."/>
            <person name="Chen J."/>
            <person name="Drula E."/>
            <person name="Henrissat B."/>
            <person name="Wiebenga A."/>
            <person name="Lubbers R.J."/>
            <person name="Gomes A.C."/>
            <person name="Makela M.R."/>
            <person name="Stajich J."/>
            <person name="Grigoriev I.V."/>
            <person name="Mortensen U.H."/>
            <person name="De vries R.P."/>
            <person name="Baker S.E."/>
            <person name="Andersen M.R."/>
        </authorList>
    </citation>
    <scope>NUCLEOTIDE SEQUENCE [LARGE SCALE GENOMIC DNA]</scope>
    <source>
        <strain evidence="2 3">CBS 600.67</strain>
    </source>
</reference>
<dbReference type="Proteomes" id="UP001610335">
    <property type="component" value="Unassembled WGS sequence"/>
</dbReference>
<keyword evidence="1" id="KW-1133">Transmembrane helix</keyword>